<dbReference type="InterPro" id="IPR036736">
    <property type="entry name" value="ACP-like_sf"/>
</dbReference>
<dbReference type="Pfam" id="PF00550">
    <property type="entry name" value="PP-binding"/>
    <property type="match status" value="1"/>
</dbReference>
<keyword evidence="3" id="KW-1185">Reference proteome</keyword>
<evidence type="ECO:0000259" key="1">
    <source>
        <dbReference type="PROSITE" id="PS50075"/>
    </source>
</evidence>
<dbReference type="EMBL" id="JAMQBK010000133">
    <property type="protein sequence ID" value="MCM2375135.1"/>
    <property type="molecule type" value="Genomic_DNA"/>
</dbReference>
<accession>A0ABT0UDY7</accession>
<dbReference type="PROSITE" id="PS50075">
    <property type="entry name" value="CARRIER"/>
    <property type="match status" value="1"/>
</dbReference>
<dbReference type="RefSeq" id="WP_250933667.1">
    <property type="nucleotide sequence ID" value="NZ_JAMQBK010000133.1"/>
</dbReference>
<evidence type="ECO:0000313" key="3">
    <source>
        <dbReference type="Proteomes" id="UP001202961"/>
    </source>
</evidence>
<sequence length="102" mass="11235">MDRTLDTYQSVAQRIQQWVIAHFPAAAQQNISIDDSLLDSGIVDSMGTLEIVEYLEDELGVEVSDDDMVADHFESVSSIAKYACTQLGIPHNPMDDSTVTSE</sequence>
<comment type="caution">
    <text evidence="2">The sequence shown here is derived from an EMBL/GenBank/DDBJ whole genome shotgun (WGS) entry which is preliminary data.</text>
</comment>
<name>A0ABT0UDY7_9BACT</name>
<dbReference type="SUPFAM" id="SSF47336">
    <property type="entry name" value="ACP-like"/>
    <property type="match status" value="1"/>
</dbReference>
<proteinExistence type="predicted"/>
<reference evidence="2 3" key="1">
    <citation type="journal article" date="2022" name="Syst. Appl. Microbiol.">
        <title>Rhodopirellula aestuarii sp. nov., a novel member of the genus Rhodopirellula isolated from brackish sediments collected in the Tagus River estuary, Portugal.</title>
        <authorList>
            <person name="Vitorino I.R."/>
            <person name="Klimek D."/>
            <person name="Calusinska M."/>
            <person name="Lobo-da-Cunha A."/>
            <person name="Vasconcelos V."/>
            <person name="Lage O.M."/>
        </authorList>
    </citation>
    <scope>NUCLEOTIDE SEQUENCE [LARGE SCALE GENOMIC DNA]</scope>
    <source>
        <strain evidence="2 3">ICT_H3.1</strain>
    </source>
</reference>
<dbReference type="Proteomes" id="UP001202961">
    <property type="component" value="Unassembled WGS sequence"/>
</dbReference>
<evidence type="ECO:0000313" key="2">
    <source>
        <dbReference type="EMBL" id="MCM2375135.1"/>
    </source>
</evidence>
<gene>
    <name evidence="2" type="ORF">NB063_31315</name>
</gene>
<protein>
    <submittedName>
        <fullName evidence="2">Acyl carrier protein</fullName>
    </submittedName>
</protein>
<dbReference type="InterPro" id="IPR009081">
    <property type="entry name" value="PP-bd_ACP"/>
</dbReference>
<dbReference type="Gene3D" id="1.10.1200.10">
    <property type="entry name" value="ACP-like"/>
    <property type="match status" value="1"/>
</dbReference>
<feature type="domain" description="Carrier" evidence="1">
    <location>
        <begin position="9"/>
        <end position="87"/>
    </location>
</feature>
<organism evidence="2 3">
    <name type="scientific">Aporhodopirellula aestuarii</name>
    <dbReference type="NCBI Taxonomy" id="2950107"/>
    <lineage>
        <taxon>Bacteria</taxon>
        <taxon>Pseudomonadati</taxon>
        <taxon>Planctomycetota</taxon>
        <taxon>Planctomycetia</taxon>
        <taxon>Pirellulales</taxon>
        <taxon>Pirellulaceae</taxon>
        <taxon>Aporhodopirellula</taxon>
    </lineage>
</organism>